<gene>
    <name evidence="1" type="ORF">Klosneuvirus_2_209</name>
</gene>
<dbReference type="EMBL" id="KY684109">
    <property type="protein sequence ID" value="ARF11773.1"/>
    <property type="molecule type" value="Genomic_DNA"/>
</dbReference>
<reference evidence="1" key="1">
    <citation type="journal article" date="2017" name="Science">
        <title>Giant viruses with an expanded complement of translation system components.</title>
        <authorList>
            <person name="Schulz F."/>
            <person name="Yutin N."/>
            <person name="Ivanova N.N."/>
            <person name="Ortega D.R."/>
            <person name="Lee T.K."/>
            <person name="Vierheilig J."/>
            <person name="Daims H."/>
            <person name="Horn M."/>
            <person name="Wagner M."/>
            <person name="Jensen G.J."/>
            <person name="Kyrpides N.C."/>
            <person name="Koonin E.V."/>
            <person name="Woyke T."/>
        </authorList>
    </citation>
    <scope>NUCLEOTIDE SEQUENCE</scope>
    <source>
        <strain evidence="1">KNV1</strain>
    </source>
</reference>
<dbReference type="InterPro" id="IPR029058">
    <property type="entry name" value="AB_hydrolase_fold"/>
</dbReference>
<name>A0A1V0SJ85_9VIRU</name>
<proteinExistence type="predicted"/>
<organism evidence="1">
    <name type="scientific">Klosneuvirus KNV1</name>
    <dbReference type="NCBI Taxonomy" id="1977640"/>
    <lineage>
        <taxon>Viruses</taxon>
        <taxon>Varidnaviria</taxon>
        <taxon>Bamfordvirae</taxon>
        <taxon>Nucleocytoviricota</taxon>
        <taxon>Megaviricetes</taxon>
        <taxon>Imitervirales</taxon>
        <taxon>Mimiviridae</taxon>
        <taxon>Klosneuvirinae</taxon>
        <taxon>Klosneuvirus</taxon>
    </lineage>
</organism>
<evidence type="ECO:0008006" key="2">
    <source>
        <dbReference type="Google" id="ProtNLM"/>
    </source>
</evidence>
<sequence>MSNKLLAIETTLKYEQTYKNQKYVFIDNKQTITNVIFTGCNQRFYMMITWFRNVTNYNFLYINANLDDTMIEIIKNCNSEYYNLIGISYGAAIAIYLSDKLPTYAVISIDPQPINLQWNLDEIFSNNNSVFFFHHSIDSSDIPIHESIITAIRKTSIMYMVKCSQYPLHSANIPDEHMIMTYITFVENIKKNNCGFIMKNIKKDDLFKEITDWT</sequence>
<accession>A0A1V0SJ85</accession>
<dbReference type="SUPFAM" id="SSF53474">
    <property type="entry name" value="alpha/beta-Hydrolases"/>
    <property type="match status" value="1"/>
</dbReference>
<evidence type="ECO:0000313" key="1">
    <source>
        <dbReference type="EMBL" id="ARF11773.1"/>
    </source>
</evidence>
<protein>
    <recommendedName>
        <fullName evidence="2">Alpha/beta hydrolase</fullName>
    </recommendedName>
</protein>